<keyword evidence="4" id="KW-1185">Reference proteome</keyword>
<feature type="region of interest" description="Disordered" evidence="2">
    <location>
        <begin position="1087"/>
        <end position="1345"/>
    </location>
</feature>
<dbReference type="STRING" id="3055.A0A2K3D479"/>
<feature type="compositionally biased region" description="Polar residues" evidence="2">
    <location>
        <begin position="1138"/>
        <end position="1149"/>
    </location>
</feature>
<gene>
    <name evidence="3" type="ORF">CHLRE_12g522200v5</name>
</gene>
<feature type="compositionally biased region" description="Gly residues" evidence="2">
    <location>
        <begin position="78"/>
        <end position="102"/>
    </location>
</feature>
<feature type="compositionally biased region" description="Pro residues" evidence="2">
    <location>
        <begin position="133"/>
        <end position="159"/>
    </location>
</feature>
<dbReference type="PANTHER" id="PTHR21616:SF2">
    <property type="entry name" value="CENTROSOME AND SPINDLE POLE-ASSOCIATED PROTEIN 1"/>
    <property type="match status" value="1"/>
</dbReference>
<feature type="region of interest" description="Disordered" evidence="2">
    <location>
        <begin position="530"/>
        <end position="585"/>
    </location>
</feature>
<feature type="region of interest" description="Disordered" evidence="2">
    <location>
        <begin position="593"/>
        <end position="612"/>
    </location>
</feature>
<evidence type="ECO:0000256" key="1">
    <source>
        <dbReference type="SAM" id="Coils"/>
    </source>
</evidence>
<feature type="compositionally biased region" description="Pro residues" evidence="2">
    <location>
        <begin position="568"/>
        <end position="581"/>
    </location>
</feature>
<feature type="compositionally biased region" description="Pro residues" evidence="2">
    <location>
        <begin position="225"/>
        <end position="234"/>
    </location>
</feature>
<evidence type="ECO:0000313" key="4">
    <source>
        <dbReference type="Proteomes" id="UP000006906"/>
    </source>
</evidence>
<protein>
    <submittedName>
        <fullName evidence="3">Uncharacterized protein</fullName>
    </submittedName>
</protein>
<dbReference type="OrthoDB" id="552944at2759"/>
<feature type="coiled-coil region" evidence="1">
    <location>
        <begin position="619"/>
        <end position="678"/>
    </location>
</feature>
<feature type="compositionally biased region" description="Low complexity" evidence="2">
    <location>
        <begin position="1036"/>
        <end position="1066"/>
    </location>
</feature>
<feature type="compositionally biased region" description="Low complexity" evidence="2">
    <location>
        <begin position="1228"/>
        <end position="1246"/>
    </location>
</feature>
<feature type="coiled-coil region" evidence="1">
    <location>
        <begin position="443"/>
        <end position="496"/>
    </location>
</feature>
<evidence type="ECO:0000313" key="3">
    <source>
        <dbReference type="EMBL" id="PNW75319.1"/>
    </source>
</evidence>
<dbReference type="Proteomes" id="UP000006906">
    <property type="component" value="Chromosome 12"/>
</dbReference>
<feature type="region of interest" description="Disordered" evidence="2">
    <location>
        <begin position="843"/>
        <end position="873"/>
    </location>
</feature>
<dbReference type="RefSeq" id="XP_042918490.1">
    <property type="nucleotide sequence ID" value="XM_043068395.1"/>
</dbReference>
<reference evidence="3 4" key="1">
    <citation type="journal article" date="2007" name="Science">
        <title>The Chlamydomonas genome reveals the evolution of key animal and plant functions.</title>
        <authorList>
            <person name="Merchant S.S."/>
            <person name="Prochnik S.E."/>
            <person name="Vallon O."/>
            <person name="Harris E.H."/>
            <person name="Karpowicz S.J."/>
            <person name="Witman G.B."/>
            <person name="Terry A."/>
            <person name="Salamov A."/>
            <person name="Fritz-Laylin L.K."/>
            <person name="Marechal-Drouard L."/>
            <person name="Marshall W.F."/>
            <person name="Qu L.H."/>
            <person name="Nelson D.R."/>
            <person name="Sanderfoot A.A."/>
            <person name="Spalding M.H."/>
            <person name="Kapitonov V.V."/>
            <person name="Ren Q."/>
            <person name="Ferris P."/>
            <person name="Lindquist E."/>
            <person name="Shapiro H."/>
            <person name="Lucas S.M."/>
            <person name="Grimwood J."/>
            <person name="Schmutz J."/>
            <person name="Cardol P."/>
            <person name="Cerutti H."/>
            <person name="Chanfreau G."/>
            <person name="Chen C.L."/>
            <person name="Cognat V."/>
            <person name="Croft M.T."/>
            <person name="Dent R."/>
            <person name="Dutcher S."/>
            <person name="Fernandez E."/>
            <person name="Fukuzawa H."/>
            <person name="Gonzalez-Ballester D."/>
            <person name="Gonzalez-Halphen D."/>
            <person name="Hallmann A."/>
            <person name="Hanikenne M."/>
            <person name="Hippler M."/>
            <person name="Inwood W."/>
            <person name="Jabbari K."/>
            <person name="Kalanon M."/>
            <person name="Kuras R."/>
            <person name="Lefebvre P.A."/>
            <person name="Lemaire S.D."/>
            <person name="Lobanov A.V."/>
            <person name="Lohr M."/>
            <person name="Manuell A."/>
            <person name="Meier I."/>
            <person name="Mets L."/>
            <person name="Mittag M."/>
            <person name="Mittelmeier T."/>
            <person name="Moroney J.V."/>
            <person name="Moseley J."/>
            <person name="Napoli C."/>
            <person name="Nedelcu A.M."/>
            <person name="Niyogi K."/>
            <person name="Novoselov S.V."/>
            <person name="Paulsen I.T."/>
            <person name="Pazour G."/>
            <person name="Purton S."/>
            <person name="Ral J.P."/>
            <person name="Riano-Pachon D.M."/>
            <person name="Riekhof W."/>
            <person name="Rymarquis L."/>
            <person name="Schroda M."/>
            <person name="Stern D."/>
            <person name="Umen J."/>
            <person name="Willows R."/>
            <person name="Wilson N."/>
            <person name="Zimmer S.L."/>
            <person name="Allmer J."/>
            <person name="Balk J."/>
            <person name="Bisova K."/>
            <person name="Chen C.J."/>
            <person name="Elias M."/>
            <person name="Gendler K."/>
            <person name="Hauser C."/>
            <person name="Lamb M.R."/>
            <person name="Ledford H."/>
            <person name="Long J.C."/>
            <person name="Minagawa J."/>
            <person name="Page M.D."/>
            <person name="Pan J."/>
            <person name="Pootakham W."/>
            <person name="Roje S."/>
            <person name="Rose A."/>
            <person name="Stahlberg E."/>
            <person name="Terauchi A.M."/>
            <person name="Yang P."/>
            <person name="Ball S."/>
            <person name="Bowler C."/>
            <person name="Dieckmann C.L."/>
            <person name="Gladyshev V.N."/>
            <person name="Green P."/>
            <person name="Jorgensen R."/>
            <person name="Mayfield S."/>
            <person name="Mueller-Roeber B."/>
            <person name="Rajamani S."/>
            <person name="Sayre R.T."/>
            <person name="Brokstein P."/>
            <person name="Dubchak I."/>
            <person name="Goodstein D."/>
            <person name="Hornick L."/>
            <person name="Huang Y.W."/>
            <person name="Jhaveri J."/>
            <person name="Luo Y."/>
            <person name="Martinez D."/>
            <person name="Ngau W.C."/>
            <person name="Otillar B."/>
            <person name="Poliakov A."/>
            <person name="Porter A."/>
            <person name="Szajkowski L."/>
            <person name="Werner G."/>
            <person name="Zhou K."/>
            <person name="Grigoriev I.V."/>
            <person name="Rokhsar D.S."/>
            <person name="Grossman A.R."/>
        </authorList>
    </citation>
    <scope>NUCLEOTIDE SEQUENCE [LARGE SCALE GENOMIC DNA]</scope>
    <source>
        <strain evidence="4">CC-503</strain>
    </source>
</reference>
<dbReference type="Gramene" id="PNW75319">
    <property type="protein sequence ID" value="PNW75319"/>
    <property type="gene ID" value="CHLRE_12g522200v5"/>
</dbReference>
<feature type="compositionally biased region" description="Low complexity" evidence="2">
    <location>
        <begin position="1164"/>
        <end position="1188"/>
    </location>
</feature>
<dbReference type="InParanoid" id="A0A2K3D479"/>
<feature type="region of interest" description="Disordered" evidence="2">
    <location>
        <begin position="45"/>
        <end position="238"/>
    </location>
</feature>
<dbReference type="PANTHER" id="PTHR21616">
    <property type="entry name" value="CENTROSOME SPINDLE POLE ASSOCIATED PROTEIN"/>
    <property type="match status" value="1"/>
</dbReference>
<dbReference type="GO" id="GO:0000922">
    <property type="term" value="C:spindle pole"/>
    <property type="evidence" value="ECO:0007669"/>
    <property type="project" value="InterPro"/>
</dbReference>
<feature type="compositionally biased region" description="Basic and acidic residues" evidence="2">
    <location>
        <begin position="46"/>
        <end position="60"/>
    </location>
</feature>
<dbReference type="GeneID" id="66055596"/>
<name>A0A2K3D479_CHLRE</name>
<dbReference type="InterPro" id="IPR026708">
    <property type="entry name" value="CSPP1"/>
</dbReference>
<feature type="compositionally biased region" description="Gly residues" evidence="2">
    <location>
        <begin position="534"/>
        <end position="567"/>
    </location>
</feature>
<proteinExistence type="predicted"/>
<sequence length="1345" mass="132934">MMRMPNADQVREIMGAVNPNSTVERKAANKAAKANYAAELQAQMRANEEAKQRDRAERMGLNRAPSYNNQGMPPPGPMGGMGGGGPPSPGGGGGMGGGGGSFGMQPQSFGGPPPQQQFGGLQPPYGPPIQAWGPPPPPPYQPPQYQGGPPPFQPPPFQPPGGSFGMPGSPGHSPPPNMFGGPPGGGYGPPPPNYGPPPPNYQNNFGGPPPQQQQQQQQQQQMPLLPGPIPPPGAPGANTMMRMEQQAKKANYAAELQAQMRANEERKAAEKAARMHEDMRKDAEMAAYAARGGGFGGGGRGGGGAPHRDAAGNIVADLAQMHRMGGGPGGPPPPGMNMGMNMGMGGGGGGMMNGGGPMGGMGGMGMGGPPMMGMGGGPMGGMGMGGPMSPGGGGGMGGPPGGPMGGPAGFMGGPGGPMEGGPGAPMPNFRFRSDNAYLTPNELNSKQQQARELQEALERQIQEKKMAKEMEKQRELAEIAREEARLRADNAALSAQQAAEAGGDKGGKDVVVDAWEKARLEAEEAKAKKFAAKRGGGAAAASPGAGGGGGWGEGPPFGPPGGEGGGGPPGPPPGPPPPPPGQDEFFGQLAAAVGAQPPPPQQHMGGGRPGTPLVAEKVRQVAAAELAQVKQELAAEAAQLREVVAAQGQTVAALKSHADRMEAEAERAKEQVAAMRINMIRRSVEEPEHILRVMADYDRPVPVVPGAPSLMDIGLDLPPTGAALRRSAAPPPVYDMGAVVPLHANHTALMMDNAAASAINANAAAGAASGVGVTAGGGGARPPTMGLRTVNPLEASMAAESVFIYPNGREMGRYVNAAAAGAGGGGGAAGGGGGAMGGRMTPPGLGLSQGAPPGGVPTRNTSQALETGPVPRTPPGLGLQSSALGAAVLGGPAAAGGGLHRQLSANARLRGAAAATPVDVDLVMHRNQDKLAMLKNMTDLAAGASAGASIEALDDFLARYASQRPGLPERTVTPVLRIHTPQVETITHGAAAPPAAAVAAPGAGGASGSPAAPVPLYSSRANSVGPLPMGGGRVLSAGSGPSRPGGSTAGSQPGTPGSSGAAAAAGLQRRNSFTGDRTLQEGVLSQLQTPPRSPAPGPTGAPGSAGVGSHGGVGGSRPVSGLRAASPLAGRPPIMPNTRYSNNGSTLGSANGGSRPGSSLVAQAAAKSPAVPGPPGSASAAGTPPRSALGHNVIEHGGSFTDGASEWPSYNPSRAATQHGPRPGADGAAVAASQLLSRSRSMSAASEGLGSRPPSVPPLPEDSLDAEMRKGLGSRPGTGQSGIAAAAAAAQGPHGAGGSRPASGQSALAAASAFPRSPILAGRLNRIGSAGGRPDITGSPSHVVS</sequence>
<dbReference type="EMBL" id="CM008973">
    <property type="protein sequence ID" value="PNW75319.1"/>
    <property type="molecule type" value="Genomic_DNA"/>
</dbReference>
<keyword evidence="1" id="KW-0175">Coiled coil</keyword>
<feature type="compositionally biased region" description="Low complexity" evidence="2">
    <location>
        <begin position="1302"/>
        <end position="1313"/>
    </location>
</feature>
<feature type="compositionally biased region" description="Low complexity" evidence="2">
    <location>
        <begin position="1281"/>
        <end position="1293"/>
    </location>
</feature>
<dbReference type="GO" id="GO:0032467">
    <property type="term" value="P:positive regulation of cytokinesis"/>
    <property type="evidence" value="ECO:0007669"/>
    <property type="project" value="InterPro"/>
</dbReference>
<feature type="compositionally biased region" description="Pro residues" evidence="2">
    <location>
        <begin position="188"/>
        <end position="200"/>
    </location>
</feature>
<organism evidence="3 4">
    <name type="scientific">Chlamydomonas reinhardtii</name>
    <name type="common">Chlamydomonas smithii</name>
    <dbReference type="NCBI Taxonomy" id="3055"/>
    <lineage>
        <taxon>Eukaryota</taxon>
        <taxon>Viridiplantae</taxon>
        <taxon>Chlorophyta</taxon>
        <taxon>core chlorophytes</taxon>
        <taxon>Chlorophyceae</taxon>
        <taxon>CS clade</taxon>
        <taxon>Chlamydomonadales</taxon>
        <taxon>Chlamydomonadaceae</taxon>
        <taxon>Chlamydomonas</taxon>
    </lineage>
</organism>
<dbReference type="GO" id="GO:0005874">
    <property type="term" value="C:microtubule"/>
    <property type="evidence" value="ECO:0007669"/>
    <property type="project" value="InterPro"/>
</dbReference>
<evidence type="ECO:0000256" key="2">
    <source>
        <dbReference type="SAM" id="MobiDB-lite"/>
    </source>
</evidence>
<feature type="compositionally biased region" description="Low complexity" evidence="2">
    <location>
        <begin position="103"/>
        <end position="132"/>
    </location>
</feature>
<dbReference type="KEGG" id="cre:CHLRE_12g522200v5"/>
<feature type="compositionally biased region" description="Low complexity" evidence="2">
    <location>
        <begin position="201"/>
        <end position="224"/>
    </location>
</feature>
<feature type="compositionally biased region" description="Gly residues" evidence="2">
    <location>
        <begin position="1103"/>
        <end position="1115"/>
    </location>
</feature>
<accession>A0A2K3D479</accession>
<feature type="region of interest" description="Disordered" evidence="2">
    <location>
        <begin position="1025"/>
        <end position="1066"/>
    </location>
</feature>